<sequence length="73" mass="8280">MPSESTNMEKLTGTNPVIIHAFCKYWGERLDIEPGEIFDILYIWELDFRGKQVSDTTGAVDREAYGKEKGPQG</sequence>
<evidence type="ECO:0000313" key="1">
    <source>
        <dbReference type="EMBL" id="KKN79635.1"/>
    </source>
</evidence>
<proteinExistence type="predicted"/>
<dbReference type="EMBL" id="LAZR01000244">
    <property type="protein sequence ID" value="KKN79635.1"/>
    <property type="molecule type" value="Genomic_DNA"/>
</dbReference>
<gene>
    <name evidence="1" type="ORF">LCGC14_0338390</name>
</gene>
<comment type="caution">
    <text evidence="1">The sequence shown here is derived from an EMBL/GenBank/DDBJ whole genome shotgun (WGS) entry which is preliminary data.</text>
</comment>
<dbReference type="AlphaFoldDB" id="A0A0F9TEI8"/>
<reference evidence="1" key="1">
    <citation type="journal article" date="2015" name="Nature">
        <title>Complex archaea that bridge the gap between prokaryotes and eukaryotes.</title>
        <authorList>
            <person name="Spang A."/>
            <person name="Saw J.H."/>
            <person name="Jorgensen S.L."/>
            <person name="Zaremba-Niedzwiedzka K."/>
            <person name="Martijn J."/>
            <person name="Lind A.E."/>
            <person name="van Eijk R."/>
            <person name="Schleper C."/>
            <person name="Guy L."/>
            <person name="Ettema T.J."/>
        </authorList>
    </citation>
    <scope>NUCLEOTIDE SEQUENCE</scope>
</reference>
<protein>
    <submittedName>
        <fullName evidence="1">Uncharacterized protein</fullName>
    </submittedName>
</protein>
<organism evidence="1">
    <name type="scientific">marine sediment metagenome</name>
    <dbReference type="NCBI Taxonomy" id="412755"/>
    <lineage>
        <taxon>unclassified sequences</taxon>
        <taxon>metagenomes</taxon>
        <taxon>ecological metagenomes</taxon>
    </lineage>
</organism>
<name>A0A0F9TEI8_9ZZZZ</name>
<accession>A0A0F9TEI8</accession>